<accession>A0A150JRV3</accession>
<evidence type="ECO:0000313" key="5">
    <source>
        <dbReference type="Proteomes" id="UP000075288"/>
    </source>
</evidence>
<reference evidence="5 6" key="1">
    <citation type="submission" date="2016-01" db="EMBL/GenBank/DDBJ databases">
        <title>Genome Sequences of Twelve Sporeforming Bacillus Species Isolated from Foods.</title>
        <authorList>
            <person name="Berendsen E.M."/>
            <person name="Wells-Bennik M.H."/>
            <person name="Krawcyk A.O."/>
            <person name="De Jong A."/>
            <person name="Holsappel S."/>
            <person name="Eijlander R.T."/>
            <person name="Kuipers O.P."/>
        </authorList>
    </citation>
    <scope>NUCLEOTIDE SEQUENCE [LARGE SCALE GENOMIC DNA]</scope>
    <source>
        <strain evidence="4 5">B4098</strain>
        <strain evidence="3 6">B4099</strain>
    </source>
</reference>
<feature type="transmembrane region" description="Helical" evidence="2">
    <location>
        <begin position="6"/>
        <end position="22"/>
    </location>
</feature>
<dbReference type="PATRIC" id="fig|1398.24.peg.980"/>
<organism evidence="4 5">
    <name type="scientific">Heyndrickxia coagulans</name>
    <name type="common">Weizmannia coagulans</name>
    <dbReference type="NCBI Taxonomy" id="1398"/>
    <lineage>
        <taxon>Bacteria</taxon>
        <taxon>Bacillati</taxon>
        <taxon>Bacillota</taxon>
        <taxon>Bacilli</taxon>
        <taxon>Bacillales</taxon>
        <taxon>Bacillaceae</taxon>
        <taxon>Heyndrickxia</taxon>
    </lineage>
</organism>
<dbReference type="Proteomes" id="UP000075304">
    <property type="component" value="Unassembled WGS sequence"/>
</dbReference>
<keyword evidence="2" id="KW-0812">Transmembrane</keyword>
<dbReference type="EMBL" id="LQYI01000193">
    <property type="protein sequence ID" value="KYC59308.1"/>
    <property type="molecule type" value="Genomic_DNA"/>
</dbReference>
<dbReference type="AlphaFoldDB" id="A0A150JRV3"/>
<keyword evidence="2" id="KW-0472">Membrane</keyword>
<evidence type="ECO:0000313" key="3">
    <source>
        <dbReference type="EMBL" id="KYC59308.1"/>
    </source>
</evidence>
<sequence length="128" mass="14607">MMVWTLAILFAVSVVLLIISIFKTRNRAKEEQQELETVHLALMDEINHLKDGIQTLELEMEILEKEAGIQLSAFDKQFRLEVLDLYKRNYSIESIAGKKQVTQAEIEEILAPFMAAKNERSKVAGGNE</sequence>
<keyword evidence="1" id="KW-0175">Coiled coil</keyword>
<evidence type="ECO:0000256" key="2">
    <source>
        <dbReference type="SAM" id="Phobius"/>
    </source>
</evidence>
<proteinExistence type="predicted"/>
<dbReference type="Proteomes" id="UP000075288">
    <property type="component" value="Unassembled WGS sequence"/>
</dbReference>
<evidence type="ECO:0000313" key="6">
    <source>
        <dbReference type="Proteomes" id="UP000075304"/>
    </source>
</evidence>
<name>A0A150JRV3_HEYCO</name>
<evidence type="ECO:0000256" key="1">
    <source>
        <dbReference type="SAM" id="Coils"/>
    </source>
</evidence>
<comment type="caution">
    <text evidence="4">The sequence shown here is derived from an EMBL/GenBank/DDBJ whole genome shotgun (WGS) entry which is preliminary data.</text>
</comment>
<gene>
    <name evidence="4" type="ORF">B4098_3163</name>
    <name evidence="3" type="ORF">B4099_3388</name>
</gene>
<dbReference type="EMBL" id="LQYG01000027">
    <property type="protein sequence ID" value="KYC64455.1"/>
    <property type="molecule type" value="Genomic_DNA"/>
</dbReference>
<feature type="coiled-coil region" evidence="1">
    <location>
        <begin position="25"/>
        <end position="66"/>
    </location>
</feature>
<protein>
    <submittedName>
        <fullName evidence="4">Uncharacterized protein</fullName>
    </submittedName>
</protein>
<evidence type="ECO:0000313" key="4">
    <source>
        <dbReference type="EMBL" id="KYC64455.1"/>
    </source>
</evidence>
<keyword evidence="2" id="KW-1133">Transmembrane helix</keyword>